<dbReference type="Pfam" id="PF00199">
    <property type="entry name" value="Catalase"/>
    <property type="match status" value="1"/>
</dbReference>
<evidence type="ECO:0000256" key="3">
    <source>
        <dbReference type="ARBA" id="ARBA00022617"/>
    </source>
</evidence>
<evidence type="ECO:0000256" key="6">
    <source>
        <dbReference type="ARBA" id="ARBA00023004"/>
    </source>
</evidence>
<dbReference type="GO" id="GO:0005739">
    <property type="term" value="C:mitochondrion"/>
    <property type="evidence" value="ECO:0007669"/>
    <property type="project" value="TreeGrafter"/>
</dbReference>
<dbReference type="AlphaFoldDB" id="A0A7R8VRB6"/>
<gene>
    <name evidence="9" type="ORF">TDIB3V08_LOCUS9295</name>
</gene>
<name>A0A7R8VRB6_TIMDO</name>
<dbReference type="GO" id="GO:0005777">
    <property type="term" value="C:peroxisome"/>
    <property type="evidence" value="ECO:0007669"/>
    <property type="project" value="TreeGrafter"/>
</dbReference>
<keyword evidence="7" id="KW-0376">Hydrogen peroxide</keyword>
<accession>A0A7R8VRB6</accession>
<dbReference type="InterPro" id="IPR011614">
    <property type="entry name" value="Catalase_core"/>
</dbReference>
<keyword evidence="2" id="KW-0575">Peroxidase</keyword>
<dbReference type="EMBL" id="OA570215">
    <property type="protein sequence ID" value="CAD7203119.1"/>
    <property type="molecule type" value="Genomic_DNA"/>
</dbReference>
<keyword evidence="3" id="KW-0349">Heme</keyword>
<evidence type="ECO:0000256" key="5">
    <source>
        <dbReference type="ARBA" id="ARBA00023002"/>
    </source>
</evidence>
<dbReference type="GO" id="GO:0042744">
    <property type="term" value="P:hydrogen peroxide catabolic process"/>
    <property type="evidence" value="ECO:0007669"/>
    <property type="project" value="UniProtKB-KW"/>
</dbReference>
<sequence length="91" mass="10024">MIQHCVPILPSALFANRQTDCLVLTDGDEVIRNGHGAPVDNRLASLTIGPRGPLLLQDINLIDEIAHFDRERIPERVVHAKGGGMGWFSTR</sequence>
<dbReference type="PROSITE" id="PS51402">
    <property type="entry name" value="CATALASE_3"/>
    <property type="match status" value="1"/>
</dbReference>
<dbReference type="GO" id="GO:0046872">
    <property type="term" value="F:metal ion binding"/>
    <property type="evidence" value="ECO:0007669"/>
    <property type="project" value="UniProtKB-KW"/>
</dbReference>
<feature type="domain" description="Catalase core" evidence="8">
    <location>
        <begin position="34"/>
        <end position="88"/>
    </location>
</feature>
<dbReference type="PANTHER" id="PTHR11465:SF9">
    <property type="entry name" value="CATALASE"/>
    <property type="match status" value="1"/>
</dbReference>
<dbReference type="GO" id="GO:0020037">
    <property type="term" value="F:heme binding"/>
    <property type="evidence" value="ECO:0007669"/>
    <property type="project" value="InterPro"/>
</dbReference>
<evidence type="ECO:0000259" key="8">
    <source>
        <dbReference type="Pfam" id="PF00199"/>
    </source>
</evidence>
<evidence type="ECO:0000256" key="7">
    <source>
        <dbReference type="ARBA" id="ARBA00023324"/>
    </source>
</evidence>
<keyword evidence="4" id="KW-0479">Metal-binding</keyword>
<comment type="similarity">
    <text evidence="1">Belongs to the catalase family.</text>
</comment>
<evidence type="ECO:0000313" key="9">
    <source>
        <dbReference type="EMBL" id="CAD7203119.1"/>
    </source>
</evidence>
<dbReference type="InterPro" id="IPR020835">
    <property type="entry name" value="Catalase_sf"/>
</dbReference>
<protein>
    <recommendedName>
        <fullName evidence="8">Catalase core domain-containing protein</fullName>
    </recommendedName>
</protein>
<keyword evidence="6" id="KW-0408">Iron</keyword>
<proteinExistence type="inferred from homology"/>
<evidence type="ECO:0000256" key="1">
    <source>
        <dbReference type="ARBA" id="ARBA00005329"/>
    </source>
</evidence>
<dbReference type="PROSITE" id="PS00438">
    <property type="entry name" value="CATALASE_2"/>
    <property type="match status" value="1"/>
</dbReference>
<reference evidence="9" key="1">
    <citation type="submission" date="2020-11" db="EMBL/GenBank/DDBJ databases">
        <authorList>
            <person name="Tran Van P."/>
        </authorList>
    </citation>
    <scope>NUCLEOTIDE SEQUENCE</scope>
</reference>
<dbReference type="PANTHER" id="PTHR11465">
    <property type="entry name" value="CATALASE"/>
    <property type="match status" value="1"/>
</dbReference>
<dbReference type="InterPro" id="IPR024708">
    <property type="entry name" value="Catalase_AS"/>
</dbReference>
<dbReference type="GO" id="GO:0042542">
    <property type="term" value="P:response to hydrogen peroxide"/>
    <property type="evidence" value="ECO:0007669"/>
    <property type="project" value="TreeGrafter"/>
</dbReference>
<keyword evidence="5" id="KW-0560">Oxidoreductase</keyword>
<dbReference type="Gene3D" id="2.40.180.10">
    <property type="entry name" value="Catalase core domain"/>
    <property type="match status" value="1"/>
</dbReference>
<dbReference type="SUPFAM" id="SSF56634">
    <property type="entry name" value="Heme-dependent catalase-like"/>
    <property type="match status" value="1"/>
</dbReference>
<organism evidence="9">
    <name type="scientific">Timema douglasi</name>
    <name type="common">Walking stick</name>
    <dbReference type="NCBI Taxonomy" id="61478"/>
    <lineage>
        <taxon>Eukaryota</taxon>
        <taxon>Metazoa</taxon>
        <taxon>Ecdysozoa</taxon>
        <taxon>Arthropoda</taxon>
        <taxon>Hexapoda</taxon>
        <taxon>Insecta</taxon>
        <taxon>Pterygota</taxon>
        <taxon>Neoptera</taxon>
        <taxon>Polyneoptera</taxon>
        <taxon>Phasmatodea</taxon>
        <taxon>Timematodea</taxon>
        <taxon>Timematoidea</taxon>
        <taxon>Timematidae</taxon>
        <taxon>Timema</taxon>
    </lineage>
</organism>
<dbReference type="InterPro" id="IPR018028">
    <property type="entry name" value="Catalase"/>
</dbReference>
<dbReference type="GO" id="GO:0004096">
    <property type="term" value="F:catalase activity"/>
    <property type="evidence" value="ECO:0007669"/>
    <property type="project" value="InterPro"/>
</dbReference>
<evidence type="ECO:0000256" key="4">
    <source>
        <dbReference type="ARBA" id="ARBA00022723"/>
    </source>
</evidence>
<evidence type="ECO:0000256" key="2">
    <source>
        <dbReference type="ARBA" id="ARBA00022559"/>
    </source>
</evidence>